<protein>
    <submittedName>
        <fullName evidence="2">Uncharacterized protein</fullName>
    </submittedName>
</protein>
<feature type="transmembrane region" description="Helical" evidence="1">
    <location>
        <begin position="21"/>
        <end position="41"/>
    </location>
</feature>
<dbReference type="Proteomes" id="UP001201812">
    <property type="component" value="Unassembled WGS sequence"/>
</dbReference>
<proteinExistence type="predicted"/>
<gene>
    <name evidence="2" type="ORF">DdX_17093</name>
</gene>
<dbReference type="EMBL" id="JAKKPZ010000166">
    <property type="protein sequence ID" value="KAI1699804.1"/>
    <property type="molecule type" value="Genomic_DNA"/>
</dbReference>
<comment type="caution">
    <text evidence="2">The sequence shown here is derived from an EMBL/GenBank/DDBJ whole genome shotgun (WGS) entry which is preliminary data.</text>
</comment>
<keyword evidence="1" id="KW-1133">Transmembrane helix</keyword>
<sequence length="88" mass="10137">MNSTNQTSVEMEHIKYLNLGYDIAVVVFQFTTIFFTFHVIYCSNFDKNSTKLDRISNSFFIFLASRGFGAILATPYHVYLIAYWSAKG</sequence>
<keyword evidence="1" id="KW-0812">Transmembrane</keyword>
<dbReference type="AlphaFoldDB" id="A0AAD4QW37"/>
<accession>A0AAD4QW37</accession>
<keyword evidence="3" id="KW-1185">Reference proteome</keyword>
<evidence type="ECO:0000313" key="3">
    <source>
        <dbReference type="Proteomes" id="UP001201812"/>
    </source>
</evidence>
<name>A0AAD4QW37_9BILA</name>
<evidence type="ECO:0000313" key="2">
    <source>
        <dbReference type="EMBL" id="KAI1699804.1"/>
    </source>
</evidence>
<organism evidence="2 3">
    <name type="scientific">Ditylenchus destructor</name>
    <dbReference type="NCBI Taxonomy" id="166010"/>
    <lineage>
        <taxon>Eukaryota</taxon>
        <taxon>Metazoa</taxon>
        <taxon>Ecdysozoa</taxon>
        <taxon>Nematoda</taxon>
        <taxon>Chromadorea</taxon>
        <taxon>Rhabditida</taxon>
        <taxon>Tylenchina</taxon>
        <taxon>Tylenchomorpha</taxon>
        <taxon>Sphaerularioidea</taxon>
        <taxon>Anguinidae</taxon>
        <taxon>Anguininae</taxon>
        <taxon>Ditylenchus</taxon>
    </lineage>
</organism>
<feature type="transmembrane region" description="Helical" evidence="1">
    <location>
        <begin position="61"/>
        <end position="84"/>
    </location>
</feature>
<keyword evidence="1" id="KW-0472">Membrane</keyword>
<evidence type="ECO:0000256" key="1">
    <source>
        <dbReference type="SAM" id="Phobius"/>
    </source>
</evidence>
<reference evidence="2" key="1">
    <citation type="submission" date="2022-01" db="EMBL/GenBank/DDBJ databases">
        <title>Genome Sequence Resource for Two Populations of Ditylenchus destructor, the Migratory Endoparasitic Phytonematode.</title>
        <authorList>
            <person name="Zhang H."/>
            <person name="Lin R."/>
            <person name="Xie B."/>
        </authorList>
    </citation>
    <scope>NUCLEOTIDE SEQUENCE</scope>
    <source>
        <strain evidence="2">BazhouSP</strain>
    </source>
</reference>